<dbReference type="AlphaFoldDB" id="A0A6H9Z7L2"/>
<comment type="caution">
    <text evidence="5">The sequence shown here is derived from an EMBL/GenBank/DDBJ whole genome shotgun (WGS) entry which is preliminary data.</text>
</comment>
<keyword evidence="1 5" id="KW-0808">Transferase</keyword>
<protein>
    <submittedName>
        <fullName evidence="5">GNAT family N-acetyltransferase</fullName>
    </submittedName>
</protein>
<evidence type="ECO:0000256" key="2">
    <source>
        <dbReference type="ARBA" id="ARBA00023315"/>
    </source>
</evidence>
<organism evidence="5 6">
    <name type="scientific">Actinomadura rudentiformis</name>
    <dbReference type="NCBI Taxonomy" id="359158"/>
    <lineage>
        <taxon>Bacteria</taxon>
        <taxon>Bacillati</taxon>
        <taxon>Actinomycetota</taxon>
        <taxon>Actinomycetes</taxon>
        <taxon>Streptosporangiales</taxon>
        <taxon>Thermomonosporaceae</taxon>
        <taxon>Actinomadura</taxon>
    </lineage>
</organism>
<reference evidence="5 6" key="1">
    <citation type="submission" date="2019-09" db="EMBL/GenBank/DDBJ databases">
        <title>Actinomadura physcomitrii sp. nov., a novel actinomycete isolated from moss [Physcomitrium sphaericum (Ludw) Fuernr].</title>
        <authorList>
            <person name="Zhuang X."/>
            <person name="Liu C."/>
        </authorList>
    </citation>
    <scope>NUCLEOTIDE SEQUENCE [LARGE SCALE GENOMIC DNA]</scope>
    <source>
        <strain evidence="5 6">HMC1</strain>
    </source>
</reference>
<evidence type="ECO:0000256" key="3">
    <source>
        <dbReference type="ARBA" id="ARBA00038502"/>
    </source>
</evidence>
<dbReference type="RefSeq" id="WP_151558036.1">
    <property type="nucleotide sequence ID" value="NZ_WBMT01000002.1"/>
</dbReference>
<name>A0A6H9Z7L2_9ACTN</name>
<dbReference type="OrthoDB" id="5242221at2"/>
<dbReference type="SUPFAM" id="SSF55729">
    <property type="entry name" value="Acyl-CoA N-acyltransferases (Nat)"/>
    <property type="match status" value="1"/>
</dbReference>
<evidence type="ECO:0000256" key="1">
    <source>
        <dbReference type="ARBA" id="ARBA00022679"/>
    </source>
</evidence>
<sequence length="175" mass="19830">MDVALHELHVGQADTLAQLYRENRSHLQKWEPARDDAFLEPDHQRKLLAEAQRLREEGRRWAALIHEGDEYVGFLALNHIVRGALQSCQLGYWVAERHCGRGIASGAVALGLDVAFGMLGLHRVEASVRTDNPGSVRVLQKNGFRRIGLALSHVFLDSSWHDQWLYERHEPGIAQ</sequence>
<keyword evidence="6" id="KW-1185">Reference proteome</keyword>
<feature type="domain" description="N-acetyltransferase" evidence="4">
    <location>
        <begin position="18"/>
        <end position="166"/>
    </location>
</feature>
<dbReference type="InterPro" id="IPR051531">
    <property type="entry name" value="N-acetyltransferase"/>
</dbReference>
<accession>A0A6H9Z7L2</accession>
<dbReference type="Proteomes" id="UP000468735">
    <property type="component" value="Unassembled WGS sequence"/>
</dbReference>
<dbReference type="GO" id="GO:0005737">
    <property type="term" value="C:cytoplasm"/>
    <property type="evidence" value="ECO:0007669"/>
    <property type="project" value="TreeGrafter"/>
</dbReference>
<dbReference type="InterPro" id="IPR000182">
    <property type="entry name" value="GNAT_dom"/>
</dbReference>
<dbReference type="InterPro" id="IPR016181">
    <property type="entry name" value="Acyl_CoA_acyltransferase"/>
</dbReference>
<evidence type="ECO:0000313" key="5">
    <source>
        <dbReference type="EMBL" id="KAB2351368.1"/>
    </source>
</evidence>
<dbReference type="PROSITE" id="PS51186">
    <property type="entry name" value="GNAT"/>
    <property type="match status" value="1"/>
</dbReference>
<dbReference type="PANTHER" id="PTHR43792">
    <property type="entry name" value="GNAT FAMILY, PUTATIVE (AFU_ORTHOLOGUE AFUA_3G00765)-RELATED-RELATED"/>
    <property type="match status" value="1"/>
</dbReference>
<comment type="similarity">
    <text evidence="3">Belongs to the acetyltransferase family. RimJ subfamily.</text>
</comment>
<dbReference type="PANTHER" id="PTHR43792:SF8">
    <property type="entry name" value="[RIBOSOMAL PROTEIN US5]-ALANINE N-ACETYLTRANSFERASE"/>
    <property type="match status" value="1"/>
</dbReference>
<dbReference type="Gene3D" id="3.40.630.30">
    <property type="match status" value="1"/>
</dbReference>
<evidence type="ECO:0000259" key="4">
    <source>
        <dbReference type="PROSITE" id="PS51186"/>
    </source>
</evidence>
<proteinExistence type="inferred from homology"/>
<dbReference type="EMBL" id="WBMT01000002">
    <property type="protein sequence ID" value="KAB2351368.1"/>
    <property type="molecule type" value="Genomic_DNA"/>
</dbReference>
<dbReference type="Pfam" id="PF13302">
    <property type="entry name" value="Acetyltransf_3"/>
    <property type="match status" value="1"/>
</dbReference>
<gene>
    <name evidence="5" type="ORF">F8566_03680</name>
</gene>
<dbReference type="GO" id="GO:0008999">
    <property type="term" value="F:protein-N-terminal-alanine acetyltransferase activity"/>
    <property type="evidence" value="ECO:0007669"/>
    <property type="project" value="TreeGrafter"/>
</dbReference>
<evidence type="ECO:0000313" key="6">
    <source>
        <dbReference type="Proteomes" id="UP000468735"/>
    </source>
</evidence>
<keyword evidence="2" id="KW-0012">Acyltransferase</keyword>